<organism evidence="1 2">
    <name type="scientific">Hymenobacter caeli</name>
    <dbReference type="NCBI Taxonomy" id="2735894"/>
    <lineage>
        <taxon>Bacteria</taxon>
        <taxon>Pseudomonadati</taxon>
        <taxon>Bacteroidota</taxon>
        <taxon>Cytophagia</taxon>
        <taxon>Cytophagales</taxon>
        <taxon>Hymenobacteraceae</taxon>
        <taxon>Hymenobacter</taxon>
    </lineage>
</organism>
<proteinExistence type="predicted"/>
<comment type="caution">
    <text evidence="1">The sequence shown here is derived from an EMBL/GenBank/DDBJ whole genome shotgun (WGS) entry which is preliminary data.</text>
</comment>
<keyword evidence="2" id="KW-1185">Reference proteome</keyword>
<evidence type="ECO:0000313" key="1">
    <source>
        <dbReference type="EMBL" id="NRT18649.1"/>
    </source>
</evidence>
<gene>
    <name evidence="1" type="ORF">HNP98_001470</name>
</gene>
<dbReference type="EMBL" id="JABSNP010000005">
    <property type="protein sequence ID" value="NRT18649.1"/>
    <property type="molecule type" value="Genomic_DNA"/>
</dbReference>
<dbReference type="Proteomes" id="UP000779507">
    <property type="component" value="Unassembled WGS sequence"/>
</dbReference>
<dbReference type="SUPFAM" id="SSF53756">
    <property type="entry name" value="UDP-Glycosyltransferase/glycogen phosphorylase"/>
    <property type="match status" value="1"/>
</dbReference>
<protein>
    <recommendedName>
        <fullName evidence="3">Glycosyltransferase</fullName>
    </recommendedName>
</protein>
<name>A0ABX2FQG8_9BACT</name>
<evidence type="ECO:0000313" key="2">
    <source>
        <dbReference type="Proteomes" id="UP000779507"/>
    </source>
</evidence>
<dbReference type="Gene3D" id="3.40.50.2000">
    <property type="entry name" value="Glycogen Phosphorylase B"/>
    <property type="match status" value="1"/>
</dbReference>
<evidence type="ECO:0008006" key="3">
    <source>
        <dbReference type="Google" id="ProtNLM"/>
    </source>
</evidence>
<dbReference type="RefSeq" id="WP_173809396.1">
    <property type="nucleotide sequence ID" value="NZ_JABSNP010000005.1"/>
</dbReference>
<accession>A0ABX2FQG8</accession>
<sequence length="381" mass="43219">MRIIFLCGEMEPGRDGVGDYTRRLIGKLLDRGHQVAAVAFADGYTGQQLAETQHLEGNSIAVLRLPYAWPLQKRSKIAKEWIDRFDPEWISFQFVCFSFHPKGLIFNLHKYLNLISRGRKLHVMAHELWAGEDTNFFSKEHVLGWLQKVSIRLLLNKLSFDAISTSNSFYQTCLAEIGVDAGQINIFSNLPAGNGLQTYLYDQLPEKVRQNRSQYLLAVFFGTFSDQNSNLNIANLKFLSCSTNKTLFVTHVGRATGVNDFFSKLSELLNLETHIFGECNDQDIADFFCRSDVGLSTYPKALFEKSGSIAAMLNNGLPVLLLRDSFVANGRKIDWVEEIYKVGNLSQYINQENTFSDNYSVSRAAEKYIRIFELSKSTHTA</sequence>
<reference evidence="1 2" key="1">
    <citation type="submission" date="2020-05" db="EMBL/GenBank/DDBJ databases">
        <title>Genomic Encyclopedia of Type Strains, Phase IV (KMG-V): Genome sequencing to study the core and pangenomes of soil and plant-associated prokaryotes.</title>
        <authorList>
            <person name="Whitman W."/>
        </authorList>
    </citation>
    <scope>NUCLEOTIDE SEQUENCE [LARGE SCALE GENOMIC DNA]</scope>
    <source>
        <strain evidence="1 2">9A</strain>
    </source>
</reference>